<reference evidence="1 2" key="1">
    <citation type="submission" date="2012-05" db="EMBL/GenBank/DDBJ databases">
        <title>Recombination and specialization in a pathogen metapopulation.</title>
        <authorList>
            <person name="Gardiner A."/>
            <person name="Kemen E."/>
            <person name="Schultz-Larsen T."/>
            <person name="MacLean D."/>
            <person name="Van Oosterhout C."/>
            <person name="Jones J.D.G."/>
        </authorList>
    </citation>
    <scope>NUCLEOTIDE SEQUENCE [LARGE SCALE GENOMIC DNA]</scope>
    <source>
        <strain evidence="1 2">Ac Nc2</strain>
    </source>
</reference>
<organism evidence="1 2">
    <name type="scientific">Albugo candida</name>
    <dbReference type="NCBI Taxonomy" id="65357"/>
    <lineage>
        <taxon>Eukaryota</taxon>
        <taxon>Sar</taxon>
        <taxon>Stramenopiles</taxon>
        <taxon>Oomycota</taxon>
        <taxon>Peronosporomycetes</taxon>
        <taxon>Albuginales</taxon>
        <taxon>Albuginaceae</taxon>
        <taxon>Albugo</taxon>
    </lineage>
</organism>
<name>A0A024GMA9_9STRA</name>
<evidence type="ECO:0000313" key="2">
    <source>
        <dbReference type="Proteomes" id="UP000053237"/>
    </source>
</evidence>
<proteinExistence type="predicted"/>
<evidence type="ECO:0000313" key="1">
    <source>
        <dbReference type="EMBL" id="CCI47462.1"/>
    </source>
</evidence>
<dbReference type="Proteomes" id="UP000053237">
    <property type="component" value="Unassembled WGS sequence"/>
</dbReference>
<dbReference type="EMBL" id="CAIX01000171">
    <property type="protein sequence ID" value="CCI47462.1"/>
    <property type="molecule type" value="Genomic_DNA"/>
</dbReference>
<protein>
    <submittedName>
        <fullName evidence="1">Uncharacterized protein</fullName>
    </submittedName>
</protein>
<gene>
    <name evidence="1" type="ORF">BN9_084690</name>
</gene>
<sequence length="72" mass="8660">MKEERCKDQVASETYLVKEMEDLDHKRLFDEEQSFFRLATSYHKIVTQDQVEAKSIVVQRMAFMQVRYNVVI</sequence>
<dbReference type="InParanoid" id="A0A024GMA9"/>
<accession>A0A024GMA9</accession>
<keyword evidence="2" id="KW-1185">Reference proteome</keyword>
<dbReference type="AlphaFoldDB" id="A0A024GMA9"/>
<comment type="caution">
    <text evidence="1">The sequence shown here is derived from an EMBL/GenBank/DDBJ whole genome shotgun (WGS) entry which is preliminary data.</text>
</comment>